<comment type="caution">
    <text evidence="2">The sequence shown here is derived from an EMBL/GenBank/DDBJ whole genome shotgun (WGS) entry which is preliminary data.</text>
</comment>
<accession>A0A0F9FPW6</accession>
<evidence type="ECO:0000313" key="2">
    <source>
        <dbReference type="EMBL" id="KKL88574.1"/>
    </source>
</evidence>
<dbReference type="EMBL" id="LAZR01020528">
    <property type="protein sequence ID" value="KKL88574.1"/>
    <property type="molecule type" value="Genomic_DNA"/>
</dbReference>
<feature type="region of interest" description="Disordered" evidence="1">
    <location>
        <begin position="46"/>
        <end position="70"/>
    </location>
</feature>
<proteinExistence type="predicted"/>
<name>A0A0F9FPW6_9ZZZZ</name>
<evidence type="ECO:0000256" key="1">
    <source>
        <dbReference type="SAM" id="MobiDB-lite"/>
    </source>
</evidence>
<sequence>MPERIGNWPFTFPPATRLQDLKASDIYVLIRRAIADGQIVAQTAARTTAPGSPADMIASGLENRRDLLGG</sequence>
<organism evidence="2">
    <name type="scientific">marine sediment metagenome</name>
    <dbReference type="NCBI Taxonomy" id="412755"/>
    <lineage>
        <taxon>unclassified sequences</taxon>
        <taxon>metagenomes</taxon>
        <taxon>ecological metagenomes</taxon>
    </lineage>
</organism>
<protein>
    <submittedName>
        <fullName evidence="2">Uncharacterized protein</fullName>
    </submittedName>
</protein>
<dbReference type="AlphaFoldDB" id="A0A0F9FPW6"/>
<reference evidence="2" key="1">
    <citation type="journal article" date="2015" name="Nature">
        <title>Complex archaea that bridge the gap between prokaryotes and eukaryotes.</title>
        <authorList>
            <person name="Spang A."/>
            <person name="Saw J.H."/>
            <person name="Jorgensen S.L."/>
            <person name="Zaremba-Niedzwiedzka K."/>
            <person name="Martijn J."/>
            <person name="Lind A.E."/>
            <person name="van Eijk R."/>
            <person name="Schleper C."/>
            <person name="Guy L."/>
            <person name="Ettema T.J."/>
        </authorList>
    </citation>
    <scope>NUCLEOTIDE SEQUENCE</scope>
</reference>
<gene>
    <name evidence="2" type="ORF">LCGC14_1923360</name>
</gene>